<evidence type="ECO:0000313" key="18">
    <source>
        <dbReference type="EMBL" id="AFZ34862.1"/>
    </source>
</evidence>
<name>K9XT67_STAC7</name>
<feature type="transmembrane region" description="Helical" evidence="17">
    <location>
        <begin position="58"/>
        <end position="78"/>
    </location>
</feature>
<keyword evidence="5" id="KW-0133">Cell shape</keyword>
<feature type="transmembrane region" description="Helical" evidence="17">
    <location>
        <begin position="25"/>
        <end position="46"/>
    </location>
</feature>
<feature type="transmembrane region" description="Helical" evidence="17">
    <location>
        <begin position="152"/>
        <end position="170"/>
    </location>
</feature>
<evidence type="ECO:0000256" key="4">
    <source>
        <dbReference type="ARBA" id="ARBA00022692"/>
    </source>
</evidence>
<comment type="function">
    <text evidence="16">Peptidoglycan polymerase that is essential for cell division.</text>
</comment>
<dbReference type="eggNOG" id="COG0772">
    <property type="taxonomic scope" value="Bacteria"/>
</dbReference>
<feature type="transmembrane region" description="Helical" evidence="17">
    <location>
        <begin position="284"/>
        <end position="305"/>
    </location>
</feature>
<evidence type="ECO:0000256" key="1">
    <source>
        <dbReference type="ARBA" id="ARBA00004141"/>
    </source>
</evidence>
<dbReference type="RefSeq" id="WP_015192535.1">
    <property type="nucleotide sequence ID" value="NC_019748.1"/>
</dbReference>
<evidence type="ECO:0000256" key="9">
    <source>
        <dbReference type="ARBA" id="ARBA00032370"/>
    </source>
</evidence>
<dbReference type="PATRIC" id="fig|111780.3.peg.1347"/>
<evidence type="ECO:0000256" key="17">
    <source>
        <dbReference type="SAM" id="Phobius"/>
    </source>
</evidence>
<dbReference type="GO" id="GO:0009252">
    <property type="term" value="P:peptidoglycan biosynthetic process"/>
    <property type="evidence" value="ECO:0007669"/>
    <property type="project" value="UniProtKB-KW"/>
</dbReference>
<dbReference type="KEGG" id="scs:Sta7437_1292"/>
<dbReference type="STRING" id="111780.Sta7437_1292"/>
<dbReference type="PANTHER" id="PTHR30474:SF2">
    <property type="entry name" value="PEPTIDOGLYCAN GLYCOSYLTRANSFERASE FTSW-RELATED"/>
    <property type="match status" value="1"/>
</dbReference>
<dbReference type="Proteomes" id="UP000010473">
    <property type="component" value="Chromosome"/>
</dbReference>
<keyword evidence="2" id="KW-0328">Glycosyltransferase</keyword>
<evidence type="ECO:0000256" key="8">
    <source>
        <dbReference type="ARBA" id="ARBA00023136"/>
    </source>
</evidence>
<evidence type="ECO:0000256" key="12">
    <source>
        <dbReference type="ARBA" id="ARBA00041185"/>
    </source>
</evidence>
<accession>K9XT67</accession>
<evidence type="ECO:0000256" key="11">
    <source>
        <dbReference type="ARBA" id="ARBA00038053"/>
    </source>
</evidence>
<dbReference type="PANTHER" id="PTHR30474">
    <property type="entry name" value="CELL CYCLE PROTEIN"/>
    <property type="match status" value="1"/>
</dbReference>
<proteinExistence type="inferred from homology"/>
<dbReference type="GO" id="GO:0015648">
    <property type="term" value="F:lipid-linked peptidoglycan transporter activity"/>
    <property type="evidence" value="ECO:0007669"/>
    <property type="project" value="TreeGrafter"/>
</dbReference>
<dbReference type="GO" id="GO:0032153">
    <property type="term" value="C:cell division site"/>
    <property type="evidence" value="ECO:0007669"/>
    <property type="project" value="TreeGrafter"/>
</dbReference>
<keyword evidence="8 17" id="KW-0472">Membrane</keyword>
<evidence type="ECO:0000256" key="7">
    <source>
        <dbReference type="ARBA" id="ARBA00022989"/>
    </source>
</evidence>
<feature type="transmembrane region" description="Helical" evidence="17">
    <location>
        <begin position="200"/>
        <end position="217"/>
    </location>
</feature>
<dbReference type="EMBL" id="CP003653">
    <property type="protein sequence ID" value="AFZ34862.1"/>
    <property type="molecule type" value="Genomic_DNA"/>
</dbReference>
<evidence type="ECO:0000256" key="5">
    <source>
        <dbReference type="ARBA" id="ARBA00022960"/>
    </source>
</evidence>
<evidence type="ECO:0000256" key="13">
    <source>
        <dbReference type="ARBA" id="ARBA00041418"/>
    </source>
</evidence>
<feature type="transmembrane region" description="Helical" evidence="17">
    <location>
        <begin position="90"/>
        <end position="108"/>
    </location>
</feature>
<keyword evidence="3" id="KW-0808">Transferase</keyword>
<keyword evidence="6" id="KW-0573">Peptidoglycan synthesis</keyword>
<evidence type="ECO:0000313" key="19">
    <source>
        <dbReference type="Proteomes" id="UP000010473"/>
    </source>
</evidence>
<comment type="catalytic activity">
    <reaction evidence="15">
        <text>[GlcNAc-(1-&gt;4)-Mur2Ac(oyl-L-Ala-gamma-D-Glu-L-Lys-D-Ala-D-Ala)](n)-di-trans,octa-cis-undecaprenyl diphosphate + beta-D-GlcNAc-(1-&gt;4)-Mur2Ac(oyl-L-Ala-gamma-D-Glu-L-Lys-D-Ala-D-Ala)-di-trans,octa-cis-undecaprenyl diphosphate = [GlcNAc-(1-&gt;4)-Mur2Ac(oyl-L-Ala-gamma-D-Glu-L-Lys-D-Ala-D-Ala)](n+1)-di-trans,octa-cis-undecaprenyl diphosphate + di-trans,octa-cis-undecaprenyl diphosphate + H(+)</text>
        <dbReference type="Rhea" id="RHEA:23708"/>
        <dbReference type="Rhea" id="RHEA-COMP:9602"/>
        <dbReference type="Rhea" id="RHEA-COMP:9603"/>
        <dbReference type="ChEBI" id="CHEBI:15378"/>
        <dbReference type="ChEBI" id="CHEBI:58405"/>
        <dbReference type="ChEBI" id="CHEBI:60033"/>
        <dbReference type="ChEBI" id="CHEBI:78435"/>
        <dbReference type="EC" id="2.4.99.28"/>
    </reaction>
</comment>
<keyword evidence="4 17" id="KW-0812">Transmembrane</keyword>
<evidence type="ECO:0000256" key="3">
    <source>
        <dbReference type="ARBA" id="ARBA00022679"/>
    </source>
</evidence>
<evidence type="ECO:0000256" key="10">
    <source>
        <dbReference type="ARBA" id="ARBA00033270"/>
    </source>
</evidence>
<gene>
    <name evidence="18" type="ordered locus">Sta7437_1292</name>
</gene>
<dbReference type="GO" id="GO:0008955">
    <property type="term" value="F:peptidoglycan glycosyltransferase activity"/>
    <property type="evidence" value="ECO:0007669"/>
    <property type="project" value="UniProtKB-EC"/>
</dbReference>
<keyword evidence="19" id="KW-1185">Reference proteome</keyword>
<feature type="transmembrane region" description="Helical" evidence="17">
    <location>
        <begin position="238"/>
        <end position="260"/>
    </location>
</feature>
<evidence type="ECO:0000256" key="16">
    <source>
        <dbReference type="ARBA" id="ARBA00049966"/>
    </source>
</evidence>
<dbReference type="AlphaFoldDB" id="K9XT67"/>
<feature type="transmembrane region" description="Helical" evidence="17">
    <location>
        <begin position="350"/>
        <end position="372"/>
    </location>
</feature>
<protein>
    <recommendedName>
        <fullName evidence="12">Probable peptidoglycan glycosyltransferase FtsW</fullName>
        <ecNumber evidence="14">2.4.99.28</ecNumber>
    </recommendedName>
    <alternativeName>
        <fullName evidence="13">Cell division protein FtsW</fullName>
    </alternativeName>
    <alternativeName>
        <fullName evidence="10">Cell wall polymerase</fullName>
    </alternativeName>
    <alternativeName>
        <fullName evidence="9">Peptidoglycan polymerase</fullName>
    </alternativeName>
</protein>
<keyword evidence="7 17" id="KW-1133">Transmembrane helix</keyword>
<dbReference type="Pfam" id="PF01098">
    <property type="entry name" value="FTSW_RODA_SPOVE"/>
    <property type="match status" value="1"/>
</dbReference>
<evidence type="ECO:0000256" key="15">
    <source>
        <dbReference type="ARBA" id="ARBA00049902"/>
    </source>
</evidence>
<dbReference type="GO" id="GO:0008360">
    <property type="term" value="P:regulation of cell shape"/>
    <property type="evidence" value="ECO:0007669"/>
    <property type="project" value="UniProtKB-KW"/>
</dbReference>
<evidence type="ECO:0000256" key="14">
    <source>
        <dbReference type="ARBA" id="ARBA00044770"/>
    </source>
</evidence>
<dbReference type="GO" id="GO:0005886">
    <property type="term" value="C:plasma membrane"/>
    <property type="evidence" value="ECO:0007669"/>
    <property type="project" value="TreeGrafter"/>
</dbReference>
<comment type="similarity">
    <text evidence="11">Belongs to the SEDS family. FtsW subfamily.</text>
</comment>
<sequence length="392" mass="43347">MQQYLKLLSSRFNLQTKHWALEARLLYWLTLVWLLVGLVTLVSASFPEGVVEYNDGFYLLKRQLLGVLIGFVCFFSVVNNPLKAVLKLSPWMVIVCLLAIFMTLIPGLGKTTYGASRWIAIGPFTLQPSELIKPFLVLQAAYLFAQWKKLDSGVKIGWLAIFSVILLGILKQPNLSTTALCGMSLWLIAVAAQLPWSQLLMTSIGGLSLATLSIYINPYQRDRIVFFLDPWQDYQGKGYQLIQSLLAIASGGLGGSGFGLSQQKLSYLPIRTTDFIFAVYAEEFGFIGSVLLLVFILGYGTLALRVAFKCNNPISRLVAIGVMILMVGQSLINIGVATGSLPTTGLPLPFFSYGTNSMIASLLLAALLIRVARENCQTEPMRLRKSLEVRRK</sequence>
<dbReference type="GO" id="GO:0051301">
    <property type="term" value="P:cell division"/>
    <property type="evidence" value="ECO:0007669"/>
    <property type="project" value="InterPro"/>
</dbReference>
<feature type="transmembrane region" description="Helical" evidence="17">
    <location>
        <begin position="317"/>
        <end position="338"/>
    </location>
</feature>
<dbReference type="InterPro" id="IPR001182">
    <property type="entry name" value="FtsW/RodA"/>
</dbReference>
<dbReference type="EC" id="2.4.99.28" evidence="14"/>
<reference evidence="19" key="1">
    <citation type="journal article" date="2013" name="Proc. Natl. Acad. Sci. U.S.A.">
        <title>Improving the coverage of the cyanobacterial phylum using diversity-driven genome sequencing.</title>
        <authorList>
            <person name="Shih P.M."/>
            <person name="Wu D."/>
            <person name="Latifi A."/>
            <person name="Axen S.D."/>
            <person name="Fewer D.P."/>
            <person name="Talla E."/>
            <person name="Calteau A."/>
            <person name="Cai F."/>
            <person name="Tandeau de Marsac N."/>
            <person name="Rippka R."/>
            <person name="Herdman M."/>
            <person name="Sivonen K."/>
            <person name="Coursin T."/>
            <person name="Laurent T."/>
            <person name="Goodwin L."/>
            <person name="Nolan M."/>
            <person name="Davenport K.W."/>
            <person name="Han C.S."/>
            <person name="Rubin E.M."/>
            <person name="Eisen J.A."/>
            <person name="Woyke T."/>
            <person name="Gugger M."/>
            <person name="Kerfeld C.A."/>
        </authorList>
    </citation>
    <scope>NUCLEOTIDE SEQUENCE [LARGE SCALE GENOMIC DNA]</scope>
    <source>
        <strain evidence="19">ATCC 29371 / PCC 7437</strain>
    </source>
</reference>
<evidence type="ECO:0000256" key="2">
    <source>
        <dbReference type="ARBA" id="ARBA00022676"/>
    </source>
</evidence>
<evidence type="ECO:0000256" key="6">
    <source>
        <dbReference type="ARBA" id="ARBA00022984"/>
    </source>
</evidence>
<comment type="subcellular location">
    <subcellularLocation>
        <location evidence="1">Membrane</location>
        <topology evidence="1">Multi-pass membrane protein</topology>
    </subcellularLocation>
</comment>
<organism evidence="18 19">
    <name type="scientific">Stanieria cyanosphaera (strain ATCC 29371 / PCC 7437)</name>
    <dbReference type="NCBI Taxonomy" id="111780"/>
    <lineage>
        <taxon>Bacteria</taxon>
        <taxon>Bacillati</taxon>
        <taxon>Cyanobacteriota</taxon>
        <taxon>Cyanophyceae</taxon>
        <taxon>Pleurocapsales</taxon>
        <taxon>Dermocarpellaceae</taxon>
        <taxon>Stanieria</taxon>
    </lineage>
</organism>
<dbReference type="HOGENOM" id="CLU_029243_1_1_3"/>